<evidence type="ECO:0000313" key="3">
    <source>
        <dbReference type="Proteomes" id="UP000595437"/>
    </source>
</evidence>
<reference evidence="3" key="1">
    <citation type="submission" date="2021-01" db="EMBL/GenBank/DDBJ databases">
        <title>Caligus Genome Assembly.</title>
        <authorList>
            <person name="Gallardo-Escarate C."/>
        </authorList>
    </citation>
    <scope>NUCLEOTIDE SEQUENCE [LARGE SCALE GENOMIC DNA]</scope>
</reference>
<evidence type="ECO:0000313" key="2">
    <source>
        <dbReference type="EMBL" id="QQP49687.1"/>
    </source>
</evidence>
<organism evidence="2 3">
    <name type="scientific">Caligus rogercresseyi</name>
    <name type="common">Sea louse</name>
    <dbReference type="NCBI Taxonomy" id="217165"/>
    <lineage>
        <taxon>Eukaryota</taxon>
        <taxon>Metazoa</taxon>
        <taxon>Ecdysozoa</taxon>
        <taxon>Arthropoda</taxon>
        <taxon>Crustacea</taxon>
        <taxon>Multicrustacea</taxon>
        <taxon>Hexanauplia</taxon>
        <taxon>Copepoda</taxon>
        <taxon>Siphonostomatoida</taxon>
        <taxon>Caligidae</taxon>
        <taxon>Caligus</taxon>
    </lineage>
</organism>
<accession>A0A7T8HGX5</accession>
<feature type="region of interest" description="Disordered" evidence="1">
    <location>
        <begin position="28"/>
        <end position="100"/>
    </location>
</feature>
<dbReference type="AlphaFoldDB" id="A0A7T8HGX5"/>
<proteinExistence type="predicted"/>
<name>A0A7T8HGX5_CALRO</name>
<dbReference type="OrthoDB" id="4327074at2759"/>
<gene>
    <name evidence="2" type="ORF">FKW44_010442</name>
</gene>
<feature type="compositionally biased region" description="Basic and acidic residues" evidence="1">
    <location>
        <begin position="85"/>
        <end position="94"/>
    </location>
</feature>
<dbReference type="EMBL" id="CP045895">
    <property type="protein sequence ID" value="QQP49687.1"/>
    <property type="molecule type" value="Genomic_DNA"/>
</dbReference>
<dbReference type="Proteomes" id="UP000595437">
    <property type="component" value="Chromosome 6"/>
</dbReference>
<protein>
    <submittedName>
        <fullName evidence="2">Uncharacterized protein</fullName>
    </submittedName>
</protein>
<sequence length="100" mass="11061">MAGFSSTGIHPLNSDIFPEEAFLPFDVTDRPAPAIAGKNEQGNEQPLPPNFPCRRPTPSKEAVTTPLQSKPLDVTDRPAPAIAEGNERRRDPRLRPQKRH</sequence>
<keyword evidence="3" id="KW-1185">Reference proteome</keyword>
<evidence type="ECO:0000256" key="1">
    <source>
        <dbReference type="SAM" id="MobiDB-lite"/>
    </source>
</evidence>